<keyword evidence="5" id="KW-0677">Repeat</keyword>
<dbReference type="PRINTS" id="PR00373">
    <property type="entry name" value="GLYCHORMONER"/>
</dbReference>
<dbReference type="InterPro" id="IPR000276">
    <property type="entry name" value="GPCR_Rhodpsn"/>
</dbReference>
<dbReference type="Gene3D" id="1.20.1070.10">
    <property type="entry name" value="Rhodopsin 7-helix transmembrane proteins"/>
    <property type="match status" value="1"/>
</dbReference>
<dbReference type="InterPro" id="IPR003591">
    <property type="entry name" value="Leu-rich_rpt_typical-subtyp"/>
</dbReference>
<dbReference type="GO" id="GO:0005524">
    <property type="term" value="F:ATP binding"/>
    <property type="evidence" value="ECO:0007669"/>
    <property type="project" value="InterPro"/>
</dbReference>
<evidence type="ECO:0000256" key="11">
    <source>
        <dbReference type="ARBA" id="ARBA00023224"/>
    </source>
</evidence>
<dbReference type="GO" id="GO:0009755">
    <property type="term" value="P:hormone-mediated signaling pathway"/>
    <property type="evidence" value="ECO:0007669"/>
    <property type="project" value="TreeGrafter"/>
</dbReference>
<dbReference type="InterPro" id="IPR026906">
    <property type="entry name" value="LRR_5"/>
</dbReference>
<feature type="transmembrane region" description="Helical" evidence="13">
    <location>
        <begin position="633"/>
        <end position="655"/>
    </location>
</feature>
<feature type="disulfide bond" evidence="12">
    <location>
        <begin position="256"/>
        <end position="271"/>
    </location>
</feature>
<reference evidence="16 17" key="1">
    <citation type="journal article" date="2017" name="Nat. Ecol. Evol.">
        <title>Scallop genome provides insights into evolution of bilaterian karyotype and development.</title>
        <authorList>
            <person name="Wang S."/>
            <person name="Zhang J."/>
            <person name="Jiao W."/>
            <person name="Li J."/>
            <person name="Xun X."/>
            <person name="Sun Y."/>
            <person name="Guo X."/>
            <person name="Huan P."/>
            <person name="Dong B."/>
            <person name="Zhang L."/>
            <person name="Hu X."/>
            <person name="Sun X."/>
            <person name="Wang J."/>
            <person name="Zhao C."/>
            <person name="Wang Y."/>
            <person name="Wang D."/>
            <person name="Huang X."/>
            <person name="Wang R."/>
            <person name="Lv J."/>
            <person name="Li Y."/>
            <person name="Zhang Z."/>
            <person name="Liu B."/>
            <person name="Lu W."/>
            <person name="Hui Y."/>
            <person name="Liang J."/>
            <person name="Zhou Z."/>
            <person name="Hou R."/>
            <person name="Li X."/>
            <person name="Liu Y."/>
            <person name="Li H."/>
            <person name="Ning X."/>
            <person name="Lin Y."/>
            <person name="Zhao L."/>
            <person name="Xing Q."/>
            <person name="Dou J."/>
            <person name="Li Y."/>
            <person name="Mao J."/>
            <person name="Guo H."/>
            <person name="Dou H."/>
            <person name="Li T."/>
            <person name="Mu C."/>
            <person name="Jiang W."/>
            <person name="Fu Q."/>
            <person name="Fu X."/>
            <person name="Miao Y."/>
            <person name="Liu J."/>
            <person name="Yu Q."/>
            <person name="Li R."/>
            <person name="Liao H."/>
            <person name="Li X."/>
            <person name="Kong Y."/>
            <person name="Jiang Z."/>
            <person name="Chourrout D."/>
            <person name="Li R."/>
            <person name="Bao Z."/>
        </authorList>
    </citation>
    <scope>NUCLEOTIDE SEQUENCE [LARGE SCALE GENOMIC DNA]</scope>
    <source>
        <strain evidence="16 17">PY_sf001</strain>
    </source>
</reference>
<evidence type="ECO:0000259" key="14">
    <source>
        <dbReference type="PROSITE" id="PS50011"/>
    </source>
</evidence>
<keyword evidence="17" id="KW-1185">Reference proteome</keyword>
<feature type="transmembrane region" description="Helical" evidence="13">
    <location>
        <begin position="886"/>
        <end position="910"/>
    </location>
</feature>
<dbReference type="PANTHER" id="PTHR24372:SF77">
    <property type="entry name" value="G-PROTEIN COUPLED RECEPTORS FAMILY 1 PROFILE DOMAIN-CONTAINING PROTEIN"/>
    <property type="match status" value="1"/>
</dbReference>
<dbReference type="SUPFAM" id="SSF81321">
    <property type="entry name" value="Family A G protein-coupled receptor-like"/>
    <property type="match status" value="1"/>
</dbReference>
<dbReference type="Pfam" id="PF00057">
    <property type="entry name" value="Ldl_recept_a"/>
    <property type="match status" value="1"/>
</dbReference>
<dbReference type="AlphaFoldDB" id="A0A210QKI6"/>
<evidence type="ECO:0000256" key="3">
    <source>
        <dbReference type="ARBA" id="ARBA00022614"/>
    </source>
</evidence>
<dbReference type="PROSITE" id="PS50011">
    <property type="entry name" value="PROTEIN_KINASE_DOM"/>
    <property type="match status" value="1"/>
</dbReference>
<comment type="subcellular location">
    <subcellularLocation>
        <location evidence="1">Cell membrane</location>
        <topology evidence="1">Multi-pass membrane protein</topology>
    </subcellularLocation>
</comment>
<keyword evidence="6 13" id="KW-1133">Transmembrane helix</keyword>
<organism evidence="16 17">
    <name type="scientific">Mizuhopecten yessoensis</name>
    <name type="common">Japanese scallop</name>
    <name type="synonym">Patinopecten yessoensis</name>
    <dbReference type="NCBI Taxonomy" id="6573"/>
    <lineage>
        <taxon>Eukaryota</taxon>
        <taxon>Metazoa</taxon>
        <taxon>Spiralia</taxon>
        <taxon>Lophotrochozoa</taxon>
        <taxon>Mollusca</taxon>
        <taxon>Bivalvia</taxon>
        <taxon>Autobranchia</taxon>
        <taxon>Pteriomorphia</taxon>
        <taxon>Pectinida</taxon>
        <taxon>Pectinoidea</taxon>
        <taxon>Pectinidae</taxon>
        <taxon>Mizuhopecten</taxon>
    </lineage>
</organism>
<feature type="disulfide bond" evidence="12">
    <location>
        <begin position="237"/>
        <end position="249"/>
    </location>
</feature>
<feature type="transmembrane region" description="Helical" evidence="13">
    <location>
        <begin position="850"/>
        <end position="874"/>
    </location>
</feature>
<dbReference type="STRING" id="6573.A0A210QKI6"/>
<dbReference type="CDD" id="cd00112">
    <property type="entry name" value="LDLa"/>
    <property type="match status" value="2"/>
</dbReference>
<dbReference type="InterPro" id="IPR023415">
    <property type="entry name" value="LDLR_class-A_CS"/>
</dbReference>
<dbReference type="InterPro" id="IPR036055">
    <property type="entry name" value="LDL_receptor-like_sf"/>
</dbReference>
<feature type="transmembrane region" description="Helical" evidence="13">
    <location>
        <begin position="667"/>
        <end position="689"/>
    </location>
</feature>
<evidence type="ECO:0000256" key="1">
    <source>
        <dbReference type="ARBA" id="ARBA00004651"/>
    </source>
</evidence>
<dbReference type="InterPro" id="IPR002131">
    <property type="entry name" value="Gphrmn_rcpt_fam"/>
</dbReference>
<dbReference type="SUPFAM" id="SSF52058">
    <property type="entry name" value="L domain-like"/>
    <property type="match status" value="1"/>
</dbReference>
<dbReference type="PROSITE" id="PS51450">
    <property type="entry name" value="LRR"/>
    <property type="match status" value="4"/>
</dbReference>
<keyword evidence="3" id="KW-0433">Leucine-rich repeat</keyword>
<keyword evidence="4 13" id="KW-0812">Transmembrane</keyword>
<evidence type="ECO:0000259" key="15">
    <source>
        <dbReference type="PROSITE" id="PS50262"/>
    </source>
</evidence>
<keyword evidence="9 12" id="KW-1015">Disulfide bond</keyword>
<keyword evidence="7" id="KW-0297">G-protein coupled receptor</keyword>
<dbReference type="InterPro" id="IPR011009">
    <property type="entry name" value="Kinase-like_dom_sf"/>
</dbReference>
<dbReference type="EMBL" id="NEDP02003185">
    <property type="protein sequence ID" value="OWF49263.1"/>
    <property type="molecule type" value="Genomic_DNA"/>
</dbReference>
<dbReference type="Pfam" id="PF00001">
    <property type="entry name" value="7tm_1"/>
    <property type="match status" value="1"/>
</dbReference>
<feature type="disulfide bond" evidence="12">
    <location>
        <begin position="244"/>
        <end position="262"/>
    </location>
</feature>
<feature type="domain" description="Protein kinase" evidence="14">
    <location>
        <begin position="827"/>
        <end position="1063"/>
    </location>
</feature>
<dbReference type="Pfam" id="PF13855">
    <property type="entry name" value="LRR_8"/>
    <property type="match status" value="1"/>
</dbReference>
<feature type="transmembrane region" description="Helical" evidence="13">
    <location>
        <begin position="755"/>
        <end position="775"/>
    </location>
</feature>
<dbReference type="InterPro" id="IPR000719">
    <property type="entry name" value="Prot_kinase_dom"/>
</dbReference>
<evidence type="ECO:0000256" key="4">
    <source>
        <dbReference type="ARBA" id="ARBA00022692"/>
    </source>
</evidence>
<keyword evidence="10 16" id="KW-0675">Receptor</keyword>
<dbReference type="SMART" id="SM01381">
    <property type="entry name" value="7TM_GPCR_Srsx"/>
    <property type="match status" value="1"/>
</dbReference>
<dbReference type="GO" id="GO:0008528">
    <property type="term" value="F:G protein-coupled peptide receptor activity"/>
    <property type="evidence" value="ECO:0007669"/>
    <property type="project" value="TreeGrafter"/>
</dbReference>
<dbReference type="SUPFAM" id="SSF57424">
    <property type="entry name" value="LDL receptor-like module"/>
    <property type="match status" value="2"/>
</dbReference>
<dbReference type="SMART" id="SM00369">
    <property type="entry name" value="LRR_TYP"/>
    <property type="match status" value="7"/>
</dbReference>
<dbReference type="GO" id="GO:0004672">
    <property type="term" value="F:protein kinase activity"/>
    <property type="evidence" value="ECO:0007669"/>
    <property type="project" value="InterPro"/>
</dbReference>
<evidence type="ECO:0000256" key="2">
    <source>
        <dbReference type="ARBA" id="ARBA00022475"/>
    </source>
</evidence>
<accession>A0A210QKI6</accession>
<dbReference type="PANTHER" id="PTHR24372">
    <property type="entry name" value="GLYCOPROTEIN HORMONE RECEPTOR"/>
    <property type="match status" value="1"/>
</dbReference>
<evidence type="ECO:0000313" key="16">
    <source>
        <dbReference type="EMBL" id="OWF49263.1"/>
    </source>
</evidence>
<gene>
    <name evidence="16" type="ORF">KP79_PYT16936</name>
</gene>
<keyword evidence="8 13" id="KW-0472">Membrane</keyword>
<dbReference type="InterPro" id="IPR032675">
    <property type="entry name" value="LRR_dom_sf"/>
</dbReference>
<comment type="caution">
    <text evidence="12">Lacks conserved residue(s) required for the propagation of feature annotation.</text>
</comment>
<dbReference type="SMART" id="SM00192">
    <property type="entry name" value="LDLa"/>
    <property type="match status" value="2"/>
</dbReference>
<evidence type="ECO:0000256" key="7">
    <source>
        <dbReference type="ARBA" id="ARBA00023040"/>
    </source>
</evidence>
<sequence length="1063" mass="119847">MYIEGATQVTCSAETDGNSMATKWPFDKELASRSVSTYSGKLLVSDAVWIDIYTASFTAIKYVNLKTQLKLISMATSCVQYVRTCVNVMGRAKGDVTIEWISGGNEDHINSLNITVKSCSGYCSLTECKLNPSVQGAQIPSSLDEAEMYSWEVVKDKNKLPIRKVKANNVIIIGISPLICTEDASDVNPIYAEEPKYCKNGMVYYPRNTCLMDFDPTGEPTGCRDLTHLQDCGDFECPENYVKCPGSFCLHLRFVCDGTSHCPGQEDELDCDSMTCDGHYRCHVNRKCIPFNQLCDGVQQCRRNDDELNCSPHCPENCDCHGMTFKCESGSDIITLNQIHSHARWIDLKANMSNMRPHVPAHFPLLTTLLLRECSIRELLVDGQAIFQYIPTLRYLDLSSNRIEELSDQTFQSVTTLKTLILSNNPLSRINENVFHGLKSLNNLQITHTSLKHLQNEVSSLSILTGMPTLEYLDLSFNLIENIPKRVFAELFSLKYLNLSHNPLTSIDISAFYGLHVLRDLRFTHTNMQQIRKGLFDNFKSLIYLNVSEGHIQDIQKDVFVNLGSLQALDIQQNDLEIHEFMFKGLNNLAFLYTDSYKMCCIKPESVANSNCFAPEESISSCSNLVGLGILRVFLWIIGVTAVVGNLFVILYRTFVDRKHIKKSYSLLVINLSISDFLMGVYMLIIASVDTHYSGRYVSYDKEWRESALCATAGIISMISSEMSTFIIFLITIDRFIAIVFPLSRNKLTWRSATVVITIFWFVTFGIAVAPQAFFQSYFKGEFYSRSAVCLALPLTGEQSAGDEYAVAVFIGMNSLVFLLIVIAQVYIFRTMKGSGTLAVTQNRRTEIELAKSLFLVVATDFCCWFPIGVIGVWAQTGGAVSPDVYAWVMVLVLPINSAINPFLYTYTYIKRKRPTSSSKRSSTSFTTDKGSILGSTRNNHERFYDFEQTNALKEIYFSNLFERKKREVSLESYISVHLLSPGEAFQIARHVIKSVSFLHARGILHGDVSKERVFITKNRKIVTGATLVMDAKLVSLQHEGPHVDIQQYGMLVKTLLRRLDKR</sequence>
<evidence type="ECO:0000256" key="6">
    <source>
        <dbReference type="ARBA" id="ARBA00022989"/>
    </source>
</evidence>
<feature type="domain" description="G-protein coupled receptors family 1 profile" evidence="15">
    <location>
        <begin position="645"/>
        <end position="905"/>
    </location>
</feature>
<dbReference type="InterPro" id="IPR001611">
    <property type="entry name" value="Leu-rich_rpt"/>
</dbReference>
<dbReference type="PRINTS" id="PR00237">
    <property type="entry name" value="GPCRRHODOPSN"/>
</dbReference>
<evidence type="ECO:0000256" key="10">
    <source>
        <dbReference type="ARBA" id="ARBA00023170"/>
    </source>
</evidence>
<dbReference type="InterPro" id="IPR017452">
    <property type="entry name" value="GPCR_Rhodpsn_7TM"/>
</dbReference>
<dbReference type="PROSITE" id="PS50068">
    <property type="entry name" value="LDLRA_2"/>
    <property type="match status" value="2"/>
</dbReference>
<keyword evidence="11" id="KW-0807">Transducer</keyword>
<evidence type="ECO:0000256" key="8">
    <source>
        <dbReference type="ARBA" id="ARBA00023136"/>
    </source>
</evidence>
<evidence type="ECO:0000256" key="5">
    <source>
        <dbReference type="ARBA" id="ARBA00022737"/>
    </source>
</evidence>
<feature type="disulfide bond" evidence="12">
    <location>
        <begin position="295"/>
        <end position="310"/>
    </location>
</feature>
<dbReference type="GO" id="GO:0007189">
    <property type="term" value="P:adenylate cyclase-activating G protein-coupled receptor signaling pathway"/>
    <property type="evidence" value="ECO:0007669"/>
    <property type="project" value="TreeGrafter"/>
</dbReference>
<proteinExistence type="predicted"/>
<dbReference type="PROSITE" id="PS00237">
    <property type="entry name" value="G_PROTEIN_RECEP_F1_1"/>
    <property type="match status" value="1"/>
</dbReference>
<dbReference type="OrthoDB" id="10035376at2759"/>
<dbReference type="Pfam" id="PF13306">
    <property type="entry name" value="LRR_5"/>
    <property type="match status" value="1"/>
</dbReference>
<dbReference type="InterPro" id="IPR002172">
    <property type="entry name" value="LDrepeatLR_classA_rpt"/>
</dbReference>
<dbReference type="GO" id="GO:0016500">
    <property type="term" value="F:protein-hormone receptor activity"/>
    <property type="evidence" value="ECO:0007669"/>
    <property type="project" value="InterPro"/>
</dbReference>
<comment type="caution">
    <text evidence="16">The sequence shown here is derived from an EMBL/GenBank/DDBJ whole genome shotgun (WGS) entry which is preliminary data.</text>
</comment>
<evidence type="ECO:0000256" key="12">
    <source>
        <dbReference type="PROSITE-ProRule" id="PRU00124"/>
    </source>
</evidence>
<dbReference type="PROSITE" id="PS50262">
    <property type="entry name" value="G_PROTEIN_RECEP_F1_2"/>
    <property type="match status" value="1"/>
</dbReference>
<dbReference type="Gene3D" id="4.10.400.10">
    <property type="entry name" value="Low-density Lipoprotein Receptor"/>
    <property type="match status" value="2"/>
</dbReference>
<feature type="disulfide bond" evidence="12">
    <location>
        <begin position="276"/>
        <end position="288"/>
    </location>
</feature>
<feature type="transmembrane region" description="Helical" evidence="13">
    <location>
        <begin position="805"/>
        <end position="829"/>
    </location>
</feature>
<dbReference type="GO" id="GO:0005886">
    <property type="term" value="C:plasma membrane"/>
    <property type="evidence" value="ECO:0007669"/>
    <property type="project" value="UniProtKB-SubCell"/>
</dbReference>
<dbReference type="Proteomes" id="UP000242188">
    <property type="component" value="Unassembled WGS sequence"/>
</dbReference>
<evidence type="ECO:0000256" key="13">
    <source>
        <dbReference type="SAM" id="Phobius"/>
    </source>
</evidence>
<keyword evidence="2" id="KW-1003">Cell membrane</keyword>
<name>A0A210QKI6_MIZYE</name>
<evidence type="ECO:0000256" key="9">
    <source>
        <dbReference type="ARBA" id="ARBA00023157"/>
    </source>
</evidence>
<dbReference type="PROSITE" id="PS01209">
    <property type="entry name" value="LDLRA_1"/>
    <property type="match status" value="1"/>
</dbReference>
<dbReference type="SUPFAM" id="SSF56112">
    <property type="entry name" value="Protein kinase-like (PK-like)"/>
    <property type="match status" value="1"/>
</dbReference>
<dbReference type="Gene3D" id="3.80.10.10">
    <property type="entry name" value="Ribonuclease Inhibitor"/>
    <property type="match status" value="2"/>
</dbReference>
<protein>
    <submittedName>
        <fullName evidence="16">G-protein coupled receptor GRL101</fullName>
    </submittedName>
</protein>
<dbReference type="Gene3D" id="1.10.510.10">
    <property type="entry name" value="Transferase(Phosphotransferase) domain 1"/>
    <property type="match status" value="1"/>
</dbReference>
<evidence type="ECO:0000313" key="17">
    <source>
        <dbReference type="Proteomes" id="UP000242188"/>
    </source>
</evidence>